<dbReference type="EMBL" id="RXIC02000024">
    <property type="protein sequence ID" value="KAB1208652.1"/>
    <property type="molecule type" value="Genomic_DNA"/>
</dbReference>
<keyword evidence="3" id="KW-1185">Reference proteome</keyword>
<proteinExistence type="predicted"/>
<accession>A0A6A1V730</accession>
<feature type="region of interest" description="Disordered" evidence="1">
    <location>
        <begin position="156"/>
        <end position="209"/>
    </location>
</feature>
<gene>
    <name evidence="2" type="ORF">CJ030_MR6G006537</name>
</gene>
<evidence type="ECO:0000313" key="3">
    <source>
        <dbReference type="Proteomes" id="UP000516437"/>
    </source>
</evidence>
<evidence type="ECO:0000256" key="1">
    <source>
        <dbReference type="SAM" id="MobiDB-lite"/>
    </source>
</evidence>
<dbReference type="PANTHER" id="PTHR33318:SF4">
    <property type="entry name" value="OS04G0511700 PROTEIN"/>
    <property type="match status" value="1"/>
</dbReference>
<dbReference type="GO" id="GO:0007142">
    <property type="term" value="P:male meiosis II"/>
    <property type="evidence" value="ECO:0007669"/>
    <property type="project" value="InterPro"/>
</dbReference>
<sequence length="232" mass="25939">MPLYGLNAGEAKPIVSNPYARDRRVSVNPLLVPVENLTHWRALKAKGARPLRPGDNLTQPEAIAAHPYALRKSVLGNPLLIPVENITQWKAVKAKGTPPLRPVEKNLIQQKTVKAKGKSPRPVEDPTRWKAANPLRIPVESLAEWKAVKAKGAPPLKSQKENFVQNQVPRVPFRSEPSVEELSFNRGKQSNQETARRSLSRRPNGMPRIGTVETYWNHTVPAKYSGSISYYK</sequence>
<reference evidence="2 3" key="1">
    <citation type="journal article" date="2019" name="Plant Biotechnol. J.">
        <title>The red bayberry genome and genetic basis of sex determination.</title>
        <authorList>
            <person name="Jia H.M."/>
            <person name="Jia H.J."/>
            <person name="Cai Q.L."/>
            <person name="Wang Y."/>
            <person name="Zhao H.B."/>
            <person name="Yang W.F."/>
            <person name="Wang G.Y."/>
            <person name="Li Y.H."/>
            <person name="Zhan D.L."/>
            <person name="Shen Y.T."/>
            <person name="Niu Q.F."/>
            <person name="Chang L."/>
            <person name="Qiu J."/>
            <person name="Zhao L."/>
            <person name="Xie H.B."/>
            <person name="Fu W.Y."/>
            <person name="Jin J."/>
            <person name="Li X.W."/>
            <person name="Jiao Y."/>
            <person name="Zhou C.C."/>
            <person name="Tu T."/>
            <person name="Chai C.Y."/>
            <person name="Gao J.L."/>
            <person name="Fan L.J."/>
            <person name="van de Weg E."/>
            <person name="Wang J.Y."/>
            <person name="Gao Z.S."/>
        </authorList>
    </citation>
    <scope>NUCLEOTIDE SEQUENCE [LARGE SCALE GENOMIC DNA]</scope>
    <source>
        <tissue evidence="2">Leaves</tissue>
    </source>
</reference>
<comment type="caution">
    <text evidence="2">The sequence shown here is derived from an EMBL/GenBank/DDBJ whole genome shotgun (WGS) entry which is preliminary data.</text>
</comment>
<protein>
    <submittedName>
        <fullName evidence="2">Uncharacterized protein</fullName>
    </submittedName>
</protein>
<dbReference type="OrthoDB" id="1925835at2759"/>
<organism evidence="2 3">
    <name type="scientific">Morella rubra</name>
    <name type="common">Chinese bayberry</name>
    <dbReference type="NCBI Taxonomy" id="262757"/>
    <lineage>
        <taxon>Eukaryota</taxon>
        <taxon>Viridiplantae</taxon>
        <taxon>Streptophyta</taxon>
        <taxon>Embryophyta</taxon>
        <taxon>Tracheophyta</taxon>
        <taxon>Spermatophyta</taxon>
        <taxon>Magnoliopsida</taxon>
        <taxon>eudicotyledons</taxon>
        <taxon>Gunneridae</taxon>
        <taxon>Pentapetalae</taxon>
        <taxon>rosids</taxon>
        <taxon>fabids</taxon>
        <taxon>Fagales</taxon>
        <taxon>Myricaceae</taxon>
        <taxon>Morella</taxon>
    </lineage>
</organism>
<dbReference type="InterPro" id="IPR039300">
    <property type="entry name" value="JASON"/>
</dbReference>
<dbReference type="Proteomes" id="UP000516437">
    <property type="component" value="Chromosome 6"/>
</dbReference>
<name>A0A6A1V730_9ROSI</name>
<evidence type="ECO:0000313" key="2">
    <source>
        <dbReference type="EMBL" id="KAB1208652.1"/>
    </source>
</evidence>
<dbReference type="PANTHER" id="PTHR33318">
    <property type="entry name" value="ASPARTYL/GLUTAMYL-TRNA(ASN/GLN) AMIDOTRANSFERASE SUBUNIT"/>
    <property type="match status" value="1"/>
</dbReference>
<dbReference type="AlphaFoldDB" id="A0A6A1V730"/>